<dbReference type="PROSITE" id="PS50902">
    <property type="entry name" value="FLAVODOXIN_LIKE"/>
    <property type="match status" value="1"/>
</dbReference>
<dbReference type="PANTHER" id="PTHR43717:SF1">
    <property type="entry name" value="ANAEROBIC NITRIC OXIDE REDUCTASE FLAVORUBREDOXIN"/>
    <property type="match status" value="1"/>
</dbReference>
<feature type="domain" description="Flavodoxin-like" evidence="1">
    <location>
        <begin position="4"/>
        <end position="137"/>
    </location>
</feature>
<dbReference type="AlphaFoldDB" id="A0A848DA00"/>
<dbReference type="GO" id="GO:0010181">
    <property type="term" value="F:FMN binding"/>
    <property type="evidence" value="ECO:0007669"/>
    <property type="project" value="InterPro"/>
</dbReference>
<reference evidence="2" key="1">
    <citation type="journal article" date="2020" name="MBio">
        <title>'Candidatus Ethanoperedens,' a Thermophilic Genus of Archaea Mediating the Anaerobic Oxidation of Ethane.</title>
        <authorList>
            <person name="Hahn C.J."/>
            <person name="Laso-Perez R."/>
            <person name="Vulcano F."/>
            <person name="Vaziourakis K.M."/>
            <person name="Stokke R."/>
            <person name="Steen I.H."/>
            <person name="Teske A."/>
            <person name="Boetius A."/>
            <person name="Liebeke M."/>
            <person name="Amann R."/>
            <person name="Knittel K."/>
            <person name="Wegener G."/>
        </authorList>
    </citation>
    <scope>NUCLEOTIDE SEQUENCE</scope>
    <source>
        <strain evidence="2">GoM-Arc1-LC-WB58</strain>
    </source>
</reference>
<name>A0A848DA00_9EURY</name>
<dbReference type="EMBL" id="WNEG01000050">
    <property type="protein sequence ID" value="NMG83097.1"/>
    <property type="molecule type" value="Genomic_DNA"/>
</dbReference>
<organism evidence="2 3">
    <name type="scientific">Candidatus Ethanoperedens thermophilum</name>
    <dbReference type="NCBI Taxonomy" id="2766897"/>
    <lineage>
        <taxon>Archaea</taxon>
        <taxon>Methanobacteriati</taxon>
        <taxon>Methanobacteriota</taxon>
        <taxon>Stenosarchaea group</taxon>
        <taxon>Methanomicrobia</taxon>
        <taxon>Methanosarcinales</taxon>
        <taxon>Methanosarcinales incertae sedis</taxon>
        <taxon>GOM Arc I cluster</taxon>
        <taxon>Candidatus Ethanoperedens</taxon>
    </lineage>
</organism>
<dbReference type="InterPro" id="IPR029039">
    <property type="entry name" value="Flavoprotein-like_sf"/>
</dbReference>
<evidence type="ECO:0000313" key="2">
    <source>
        <dbReference type="EMBL" id="NMG83097.1"/>
    </source>
</evidence>
<dbReference type="InterPro" id="IPR008254">
    <property type="entry name" value="Flavodoxin/NO_synth"/>
</dbReference>
<dbReference type="SUPFAM" id="SSF52218">
    <property type="entry name" value="Flavoproteins"/>
    <property type="match status" value="1"/>
</dbReference>
<dbReference type="Proteomes" id="UP000606580">
    <property type="component" value="Unassembled WGS sequence"/>
</dbReference>
<proteinExistence type="predicted"/>
<dbReference type="PANTHER" id="PTHR43717">
    <property type="entry name" value="ANAEROBIC NITRIC OXIDE REDUCTASE FLAVORUBREDOXIN"/>
    <property type="match status" value="1"/>
</dbReference>
<evidence type="ECO:0000313" key="3">
    <source>
        <dbReference type="Proteomes" id="UP000606580"/>
    </source>
</evidence>
<evidence type="ECO:0000259" key="1">
    <source>
        <dbReference type="PROSITE" id="PS50902"/>
    </source>
</evidence>
<dbReference type="Pfam" id="PF00258">
    <property type="entry name" value="Flavodoxin_1"/>
    <property type="match status" value="1"/>
</dbReference>
<gene>
    <name evidence="2" type="ORF">GIS02_02695</name>
</gene>
<dbReference type="Gene3D" id="3.40.50.360">
    <property type="match status" value="1"/>
</dbReference>
<protein>
    <recommendedName>
        <fullName evidence="1">Flavodoxin-like domain-containing protein</fullName>
    </recommendedName>
</protein>
<accession>A0A848DA00</accession>
<comment type="caution">
    <text evidence="2">The sequence shown here is derived from an EMBL/GenBank/DDBJ whole genome shotgun (WGS) entry which is preliminary data.</text>
</comment>
<sequence>MAKAVIVYSTVHGYTKRMAEAIGEGLTDAGVEVKLITASKAKVDDLNDADAVALGCPTYGRDLVYGMKRFLLEMEKVDVKGKIGAAFGSYEWSGDSVNKMDDKMRYKFNMDMVEPLRVIGAHPTGIKDSNEFGRKIADKIKIGDHSI</sequence>